<dbReference type="PANTHER" id="PTHR33886:SF8">
    <property type="entry name" value="UNSATURATED RHAMNOGALACTURONAN HYDROLASE (EUROFUNG)"/>
    <property type="match status" value="1"/>
</dbReference>
<dbReference type="InterPro" id="IPR008928">
    <property type="entry name" value="6-hairpin_glycosidase_sf"/>
</dbReference>
<dbReference type="SUPFAM" id="SSF48208">
    <property type="entry name" value="Six-hairpin glycosidases"/>
    <property type="match status" value="1"/>
</dbReference>
<reference evidence="5" key="1">
    <citation type="submission" date="2023-03" db="EMBL/GenBank/DDBJ databases">
        <title>Andean soil-derived lignocellulolytic bacterial consortium as a source of novel taxa and putative plastic-active enzymes.</title>
        <authorList>
            <person name="Diaz-Garcia L."/>
            <person name="Chuvochina M."/>
            <person name="Feuerriegel G."/>
            <person name="Bunk B."/>
            <person name="Sproer C."/>
            <person name="Streit W.R."/>
            <person name="Rodriguez L.M."/>
            <person name="Overmann J."/>
            <person name="Jimenez D.J."/>
        </authorList>
    </citation>
    <scope>NUCLEOTIDE SEQUENCE</scope>
    <source>
        <strain evidence="5">MAG 7</strain>
    </source>
</reference>
<gene>
    <name evidence="5" type="ORF">P0Y53_12095</name>
</gene>
<evidence type="ECO:0000256" key="2">
    <source>
        <dbReference type="ARBA" id="ARBA00023085"/>
    </source>
</evidence>
<dbReference type="InterPro" id="IPR052043">
    <property type="entry name" value="PolySaccharide_Degr_Enz"/>
</dbReference>
<protein>
    <submittedName>
        <fullName evidence="5">Pectinesterase family protein</fullName>
    </submittedName>
</protein>
<dbReference type="GO" id="GO:0030599">
    <property type="term" value="F:pectinesterase activity"/>
    <property type="evidence" value="ECO:0007669"/>
    <property type="project" value="InterPro"/>
</dbReference>
<dbReference type="SUPFAM" id="SSF51126">
    <property type="entry name" value="Pectin lyase-like"/>
    <property type="match status" value="1"/>
</dbReference>
<dbReference type="InterPro" id="IPR010905">
    <property type="entry name" value="Glyco_hydro_88"/>
</dbReference>
<dbReference type="Pfam" id="PF01095">
    <property type="entry name" value="Pectinesterase"/>
    <property type="match status" value="1"/>
</dbReference>
<dbReference type="AlphaFoldDB" id="A0AAJ6BJT7"/>
<evidence type="ECO:0000313" key="5">
    <source>
        <dbReference type="EMBL" id="WEK38239.1"/>
    </source>
</evidence>
<feature type="signal peptide" evidence="3">
    <location>
        <begin position="1"/>
        <end position="18"/>
    </location>
</feature>
<dbReference type="Pfam" id="PF07470">
    <property type="entry name" value="Glyco_hydro_88"/>
    <property type="match status" value="1"/>
</dbReference>
<evidence type="ECO:0000259" key="4">
    <source>
        <dbReference type="Pfam" id="PF01095"/>
    </source>
</evidence>
<dbReference type="InterPro" id="IPR000070">
    <property type="entry name" value="Pectinesterase_cat"/>
</dbReference>
<dbReference type="EMBL" id="CP119311">
    <property type="protein sequence ID" value="WEK38239.1"/>
    <property type="molecule type" value="Genomic_DNA"/>
</dbReference>
<feature type="chain" id="PRO_5042545730" evidence="3">
    <location>
        <begin position="19"/>
        <end position="715"/>
    </location>
</feature>
<dbReference type="GO" id="GO:0005975">
    <property type="term" value="P:carbohydrate metabolic process"/>
    <property type="evidence" value="ECO:0007669"/>
    <property type="project" value="InterPro"/>
</dbReference>
<evidence type="ECO:0000313" key="6">
    <source>
        <dbReference type="Proteomes" id="UP001220610"/>
    </source>
</evidence>
<keyword evidence="2" id="KW-0063">Aspartyl esterase</keyword>
<dbReference type="GO" id="GO:0042545">
    <property type="term" value="P:cell wall modification"/>
    <property type="evidence" value="ECO:0007669"/>
    <property type="project" value="InterPro"/>
</dbReference>
<keyword evidence="1" id="KW-0378">Hydrolase</keyword>
<sequence>MRKLFLFTILLAAAGVHALARQQQETPAAGLPLSQQVAATVMTTWKDSFSLDGRPARWTYDMGVILKGFEGIWRRTGDAKYFDYIRRQMDFFVQDDGSIKTYKPDEYNIDHINNGKLLFLLYKETGKSKYLEAAKLLRNQLRTHPRTNEGGFWHKKIYPWQMWLDGLYMGSPFYAEYAKEMNEDTAFNDVANQFIWMEKHARDSKTGLLYHAWDESRQQAWANKKTGASPLFWARAMGWYATALVDALDYIPEQHPKRAALIAILNRLVDAVEKVQDPVSGCWYDILAYNGPGKEKNYLEASASSQFVYAVAKGVRKGYLPAAKRSIAEKGYAGIRQQFIKVENGQTNLHGTVKVSGLGGKPYRDGSFTYYMSEPVIVNDPKGIGAFLLAANEMELIDLQPVARRIVVAADGSGQFRTVQGAINSLPDSAALPTVIHIKNGIYREKLYIEKHNIILEGEDRDHTIIVQSISRDEWRCGHSDDWGVATLNVGANDITLKNLTVTNDFGFNYTARTIYCPSDSVNKQKLLARYGHQMALRTMNNATRLRAINCHFRAYGGDTVSPWEVENGLWYFKDCLMEGGVDFYCPRGWAWAENCEFVAYGGTAAIWHDGSKVPDSKTVLVNCRFRGYDNFLLGRYHRDAQFYLVNCRFADNMRDSAIYQVPTTNTIQWGHRVYYYNCHRPAGDYAWFKDNLTSEQAAAINVQWVFGNRWQPAE</sequence>
<organism evidence="5 6">
    <name type="scientific">Candidatus Pseudobacter hemicellulosilyticus</name>
    <dbReference type="NCBI Taxonomy" id="3121375"/>
    <lineage>
        <taxon>Bacteria</taxon>
        <taxon>Pseudomonadati</taxon>
        <taxon>Bacteroidota</taxon>
        <taxon>Chitinophagia</taxon>
        <taxon>Chitinophagales</taxon>
        <taxon>Chitinophagaceae</taxon>
        <taxon>Pseudobacter</taxon>
    </lineage>
</organism>
<keyword evidence="3" id="KW-0732">Signal</keyword>
<dbReference type="Gene3D" id="1.50.10.10">
    <property type="match status" value="1"/>
</dbReference>
<proteinExistence type="predicted"/>
<dbReference type="Proteomes" id="UP001220610">
    <property type="component" value="Chromosome"/>
</dbReference>
<dbReference type="Gene3D" id="2.160.20.10">
    <property type="entry name" value="Single-stranded right-handed beta-helix, Pectin lyase-like"/>
    <property type="match status" value="1"/>
</dbReference>
<feature type="domain" description="Pectinesterase catalytic" evidence="4">
    <location>
        <begin position="406"/>
        <end position="507"/>
    </location>
</feature>
<evidence type="ECO:0000256" key="3">
    <source>
        <dbReference type="SAM" id="SignalP"/>
    </source>
</evidence>
<evidence type="ECO:0000256" key="1">
    <source>
        <dbReference type="ARBA" id="ARBA00022801"/>
    </source>
</evidence>
<accession>A0AAJ6BJT7</accession>
<name>A0AAJ6BJT7_9BACT</name>
<dbReference type="InterPro" id="IPR011050">
    <property type="entry name" value="Pectin_lyase_fold/virulence"/>
</dbReference>
<dbReference type="InterPro" id="IPR012334">
    <property type="entry name" value="Pectin_lyas_fold"/>
</dbReference>
<dbReference type="InterPro" id="IPR012341">
    <property type="entry name" value="6hp_glycosidase-like_sf"/>
</dbReference>
<dbReference type="PANTHER" id="PTHR33886">
    <property type="entry name" value="UNSATURATED RHAMNOGALACTURONAN HYDROLASE (EUROFUNG)"/>
    <property type="match status" value="1"/>
</dbReference>